<dbReference type="Proteomes" id="UP000198844">
    <property type="component" value="Unassembled WGS sequence"/>
</dbReference>
<organism evidence="2 3">
    <name type="scientific">Paraburkholderia aspalathi</name>
    <dbReference type="NCBI Taxonomy" id="1324617"/>
    <lineage>
        <taxon>Bacteria</taxon>
        <taxon>Pseudomonadati</taxon>
        <taxon>Pseudomonadota</taxon>
        <taxon>Betaproteobacteria</taxon>
        <taxon>Burkholderiales</taxon>
        <taxon>Burkholderiaceae</taxon>
        <taxon>Paraburkholderia</taxon>
    </lineage>
</organism>
<gene>
    <name evidence="1" type="ORF">R69658_00813</name>
    <name evidence="2" type="ORF">SAMN05192563_1010180</name>
</gene>
<name>A0A1I7DLM0_9BURK</name>
<reference evidence="2 3" key="1">
    <citation type="submission" date="2016-10" db="EMBL/GenBank/DDBJ databases">
        <authorList>
            <person name="de Groot N.N."/>
        </authorList>
    </citation>
    <scope>NUCLEOTIDE SEQUENCE [LARGE SCALE GENOMIC DNA]</scope>
    <source>
        <strain evidence="2 3">LMG 27731</strain>
    </source>
</reference>
<protein>
    <submittedName>
        <fullName evidence="2">Uncharacterized protein</fullName>
    </submittedName>
</protein>
<accession>A0A1I7DLM0</accession>
<dbReference type="RefSeq" id="WP_093635670.1">
    <property type="nucleotide sequence ID" value="NZ_CAJNAU010000004.1"/>
</dbReference>
<dbReference type="EMBL" id="CAJNAU010000004">
    <property type="protein sequence ID" value="CAE6708568.1"/>
    <property type="molecule type" value="Genomic_DNA"/>
</dbReference>
<reference evidence="1 4" key="2">
    <citation type="submission" date="2021-02" db="EMBL/GenBank/DDBJ databases">
        <authorList>
            <person name="Vanwijnsberghe S."/>
        </authorList>
    </citation>
    <scope>NUCLEOTIDE SEQUENCE [LARGE SCALE GENOMIC DNA]</scope>
    <source>
        <strain evidence="1 4">R-69658</strain>
    </source>
</reference>
<proteinExistence type="predicted"/>
<sequence>MTKTTKKTQTASRPPVDALQYEKLALSAFGACDRQIRQLRTLIDLAASITRCPATTVEERRSERNLLEHLLYTVEQYQQEVECDRDLYQVIALDAKGVAHSRITAKLATKLLSDAAEAGREAGEAAAEAEAASDKAVTRKRERVRTAACARADAQQTTVKH</sequence>
<dbReference type="Proteomes" id="UP000674425">
    <property type="component" value="Unassembled WGS sequence"/>
</dbReference>
<evidence type="ECO:0000313" key="3">
    <source>
        <dbReference type="Proteomes" id="UP000198844"/>
    </source>
</evidence>
<evidence type="ECO:0000313" key="2">
    <source>
        <dbReference type="EMBL" id="SFU12505.1"/>
    </source>
</evidence>
<dbReference type="AlphaFoldDB" id="A0A1I7DLM0"/>
<dbReference type="EMBL" id="FPBH01000010">
    <property type="protein sequence ID" value="SFU12505.1"/>
    <property type="molecule type" value="Genomic_DNA"/>
</dbReference>
<evidence type="ECO:0000313" key="4">
    <source>
        <dbReference type="Proteomes" id="UP000674425"/>
    </source>
</evidence>
<keyword evidence="4" id="KW-1185">Reference proteome</keyword>
<dbReference type="OrthoDB" id="9098391at2"/>
<evidence type="ECO:0000313" key="1">
    <source>
        <dbReference type="EMBL" id="CAE6708568.1"/>
    </source>
</evidence>